<keyword evidence="1" id="KW-0812">Transmembrane</keyword>
<accession>R0MNW7</accession>
<keyword evidence="1" id="KW-0472">Membrane</keyword>
<dbReference type="OrthoDB" id="10009287at2759"/>
<dbReference type="STRING" id="578461.R0MNW7"/>
<gene>
    <name evidence="2" type="primary">YOP1</name>
    <name evidence="2" type="ORF">NBO_24g0009</name>
</gene>
<evidence type="ECO:0000313" key="3">
    <source>
        <dbReference type="Proteomes" id="UP000016927"/>
    </source>
</evidence>
<sequence length="171" mass="19536">MDVLKNLSGKVPLFKKIESQFNVKKEYLLLGSIILSLIIIMSTPLGPLITCTLGIIVPLKETLLVLKQVNPSKDEMKHLLIFWLVFGILTGLDSYSSCIVRFIPLFYTMKFVFLLYIGPYKFRGGRWLYDNLLCQIPEEWYVEEGGVDDALQKASEVVKDTAKNLDKKKTQ</sequence>
<keyword evidence="3" id="KW-1185">Reference proteome</keyword>
<proteinExistence type="predicted"/>
<dbReference type="HOGENOM" id="CLU_133395_0_0_1"/>
<feature type="transmembrane region" description="Helical" evidence="1">
    <location>
        <begin position="27"/>
        <end position="57"/>
    </location>
</feature>
<dbReference type="OMA" id="RHLLIFW"/>
<feature type="transmembrane region" description="Helical" evidence="1">
    <location>
        <begin position="78"/>
        <end position="96"/>
    </location>
</feature>
<keyword evidence="1" id="KW-1133">Transmembrane helix</keyword>
<dbReference type="Proteomes" id="UP000016927">
    <property type="component" value="Unassembled WGS sequence"/>
</dbReference>
<dbReference type="InterPro" id="IPR004345">
    <property type="entry name" value="TB2_DP1_HVA22"/>
</dbReference>
<reference evidence="2 3" key="1">
    <citation type="journal article" date="2013" name="BMC Genomics">
        <title>Comparative genomics of parasitic silkworm microsporidia reveal an association between genome expansion and host adaptation.</title>
        <authorList>
            <person name="Pan G."/>
            <person name="Xu J."/>
            <person name="Li T."/>
            <person name="Xia Q."/>
            <person name="Liu S.L."/>
            <person name="Zhang G."/>
            <person name="Li S."/>
            <person name="Li C."/>
            <person name="Liu H."/>
            <person name="Yang L."/>
            <person name="Liu T."/>
            <person name="Zhang X."/>
            <person name="Wu Z."/>
            <person name="Fan W."/>
            <person name="Dang X."/>
            <person name="Xiang H."/>
            <person name="Tao M."/>
            <person name="Li Y."/>
            <person name="Hu J."/>
            <person name="Li Z."/>
            <person name="Lin L."/>
            <person name="Luo J."/>
            <person name="Geng L."/>
            <person name="Wang L."/>
            <person name="Long M."/>
            <person name="Wan Y."/>
            <person name="He N."/>
            <person name="Zhang Z."/>
            <person name="Lu C."/>
            <person name="Keeling P.J."/>
            <person name="Wang J."/>
            <person name="Xiang Z."/>
            <person name="Zhou Z."/>
        </authorList>
    </citation>
    <scope>NUCLEOTIDE SEQUENCE [LARGE SCALE GENOMIC DNA]</scope>
    <source>
        <strain evidence="3">CQ1 / CVCC 102059</strain>
    </source>
</reference>
<dbReference type="VEuPathDB" id="MicrosporidiaDB:NBO_24g0009"/>
<dbReference type="AlphaFoldDB" id="R0MNW7"/>
<evidence type="ECO:0000313" key="2">
    <source>
        <dbReference type="EMBL" id="EOB14563.1"/>
    </source>
</evidence>
<organism evidence="2 3">
    <name type="scientific">Nosema bombycis (strain CQ1 / CVCC 102059)</name>
    <name type="common">Microsporidian parasite</name>
    <name type="synonym">Pebrine of silkworm</name>
    <dbReference type="NCBI Taxonomy" id="578461"/>
    <lineage>
        <taxon>Eukaryota</taxon>
        <taxon>Fungi</taxon>
        <taxon>Fungi incertae sedis</taxon>
        <taxon>Microsporidia</taxon>
        <taxon>Nosematidae</taxon>
        <taxon>Nosema</taxon>
    </lineage>
</organism>
<dbReference type="EMBL" id="KB908932">
    <property type="protein sequence ID" value="EOB14563.1"/>
    <property type="molecule type" value="Genomic_DNA"/>
</dbReference>
<protein>
    <submittedName>
        <fullName evidence="2">Protein YOP1</fullName>
    </submittedName>
</protein>
<name>R0MNW7_NOSB1</name>
<evidence type="ECO:0000256" key="1">
    <source>
        <dbReference type="SAM" id="Phobius"/>
    </source>
</evidence>
<dbReference type="Pfam" id="PF03134">
    <property type="entry name" value="TB2_DP1_HVA22"/>
    <property type="match status" value="1"/>
</dbReference>